<proteinExistence type="predicted"/>
<accession>A0ABN9AR84</accession>
<evidence type="ECO:0000313" key="2">
    <source>
        <dbReference type="Proteomes" id="UP001162483"/>
    </source>
</evidence>
<protein>
    <submittedName>
        <fullName evidence="1">Uncharacterized protein</fullName>
    </submittedName>
</protein>
<evidence type="ECO:0000313" key="1">
    <source>
        <dbReference type="EMBL" id="CAI9538496.1"/>
    </source>
</evidence>
<gene>
    <name evidence="1" type="ORF">SPARVUS_LOCUS1443765</name>
</gene>
<reference evidence="1" key="1">
    <citation type="submission" date="2023-05" db="EMBL/GenBank/DDBJ databases">
        <authorList>
            <person name="Stuckert A."/>
        </authorList>
    </citation>
    <scope>NUCLEOTIDE SEQUENCE</scope>
</reference>
<sequence>MPSTWGGALGQVIKHVIPPHVTAHAQIFFIGKKIGRFADNCRENWPISKIGRFFFQIS</sequence>
<keyword evidence="2" id="KW-1185">Reference proteome</keyword>
<dbReference type="Proteomes" id="UP001162483">
    <property type="component" value="Unassembled WGS sequence"/>
</dbReference>
<comment type="caution">
    <text evidence="1">The sequence shown here is derived from an EMBL/GenBank/DDBJ whole genome shotgun (WGS) entry which is preliminary data.</text>
</comment>
<organism evidence="1 2">
    <name type="scientific">Staurois parvus</name>
    <dbReference type="NCBI Taxonomy" id="386267"/>
    <lineage>
        <taxon>Eukaryota</taxon>
        <taxon>Metazoa</taxon>
        <taxon>Chordata</taxon>
        <taxon>Craniata</taxon>
        <taxon>Vertebrata</taxon>
        <taxon>Euteleostomi</taxon>
        <taxon>Amphibia</taxon>
        <taxon>Batrachia</taxon>
        <taxon>Anura</taxon>
        <taxon>Neobatrachia</taxon>
        <taxon>Ranoidea</taxon>
        <taxon>Ranidae</taxon>
        <taxon>Staurois</taxon>
    </lineage>
</organism>
<name>A0ABN9AR84_9NEOB</name>
<dbReference type="EMBL" id="CATNWA010000895">
    <property type="protein sequence ID" value="CAI9538496.1"/>
    <property type="molecule type" value="Genomic_DNA"/>
</dbReference>